<name>A0A7C3DSH7_MEIRU</name>
<reference evidence="3" key="1">
    <citation type="journal article" date="2020" name="mSystems">
        <title>Genome- and Community-Level Interaction Insights into Carbon Utilization and Element Cycling Functions of Hydrothermarchaeota in Hydrothermal Sediment.</title>
        <authorList>
            <person name="Zhou Z."/>
            <person name="Liu Y."/>
            <person name="Xu W."/>
            <person name="Pan J."/>
            <person name="Luo Z.H."/>
            <person name="Li M."/>
        </authorList>
    </citation>
    <scope>NUCLEOTIDE SEQUENCE [LARGE SCALE GENOMIC DNA]</scope>
    <source>
        <strain evidence="3">SpSt-524</strain>
    </source>
</reference>
<feature type="domain" description="DUF1156" evidence="2">
    <location>
        <begin position="12"/>
        <end position="61"/>
    </location>
</feature>
<dbReference type="InterPro" id="IPR002052">
    <property type="entry name" value="DNA_methylase_N6_adenine_CS"/>
</dbReference>
<protein>
    <submittedName>
        <fullName evidence="3">DUF1156 domain-containing protein</fullName>
    </submittedName>
</protein>
<dbReference type="Gene3D" id="3.40.50.150">
    <property type="entry name" value="Vaccinia Virus protein VP39"/>
    <property type="match status" value="2"/>
</dbReference>
<dbReference type="AlphaFoldDB" id="A0A7C3DSH7"/>
<gene>
    <name evidence="3" type="ORF">ENS82_13865</name>
</gene>
<sequence>MNPKRRLIEHRLPLKEISEASAKEKSIRHGHISTLHIWWARRPLAASRAAVFATLVPDTDENYKLVKQIVPWEAVKDGNNAAILEARRRVLEANGGRPPKVLDPFGGGGAIPLEALRLGCEVYSLDLNPVAHLIQRATLEYPQKYGQPGSRPVPEYIRAKDNAKSKGRQSLNFGEGDDPLSGRSTPVHQGEWASSYRRNPLAAEVRYWGEWVLERAKAELSEFYPPDPDGKTPVAYLWARTVTCTNPTCRAEVPLVRQWWLAKKDKKRIALKPAVDTEAKTIAFEVVSVGKSEEWPEEGTITRGSAVCPVCGSAVANDSIRQQGTEGRMGQRLLAVVLSTEKDGKSYRTATPEDLRIFEAAQEQLDKTLRDLQNHFVVNESPLNPLPDEPINVADKRNFWVGEYGPNTWGQLFNPRQALALVTFAKWVREAHAEMLKVGMDEEWARGVTTYLGVALDKVADYNSNICTWANHGEYIGHTFVRQALPMVWDYAETVPIAETSGNWEGGIDWSVRVAESTALASHNAANVLRGTATRLPLEDNSLDAIVTDPPYYDAVPYSDLSDFFYVWLKRTIGHLYPEHFRTPLTPKREEAVQNPVRHGGDNQKAKKFFEQMMSEAFREMHRVLKPSGEATIVFAHKSTEAWETLISALIKAGFQVEASWPMHTEMQTRLRARESAALASSTFLNCTKREGGGVGFFTDVRREMQEAIRPQLQEFWEAGIRGADFFMSAIGPGLEAYSRYDVVRRADGREVGVGEFLDEVRKIVLEFALEQVLGAKAMGMVDGPTQFALLTLWAYGSELPSDEARKLAQSAGVELAELGSLVEVKGEKTRLRTAKERARDKYLAQPGSDGIAIVDALHRTLLLMREGKQAIADYLSEAGHLESETFWQVAQALAEVQEGSEEGRSLQELLAVRQGLPRPSNARLL</sequence>
<dbReference type="GO" id="GO:0003676">
    <property type="term" value="F:nucleic acid binding"/>
    <property type="evidence" value="ECO:0007669"/>
    <property type="project" value="InterPro"/>
</dbReference>
<dbReference type="InterPro" id="IPR009537">
    <property type="entry name" value="DUF1156"/>
</dbReference>
<comment type="caution">
    <text evidence="3">The sequence shown here is derived from an EMBL/GenBank/DDBJ whole genome shotgun (WGS) entry which is preliminary data.</text>
</comment>
<dbReference type="SUPFAM" id="SSF53335">
    <property type="entry name" value="S-adenosyl-L-methionine-dependent methyltransferases"/>
    <property type="match status" value="1"/>
</dbReference>
<evidence type="ECO:0000313" key="3">
    <source>
        <dbReference type="EMBL" id="HFG21772.1"/>
    </source>
</evidence>
<accession>A0A7C3DSH7</accession>
<dbReference type="Pfam" id="PF06634">
    <property type="entry name" value="DUF1156"/>
    <property type="match status" value="1"/>
</dbReference>
<organism evidence="3">
    <name type="scientific">Meiothermus ruber</name>
    <dbReference type="NCBI Taxonomy" id="277"/>
    <lineage>
        <taxon>Bacteria</taxon>
        <taxon>Thermotogati</taxon>
        <taxon>Deinococcota</taxon>
        <taxon>Deinococci</taxon>
        <taxon>Thermales</taxon>
        <taxon>Thermaceae</taxon>
        <taxon>Meiothermus</taxon>
    </lineage>
</organism>
<dbReference type="PROSITE" id="PS00092">
    <property type="entry name" value="N6_MTASE"/>
    <property type="match status" value="1"/>
</dbReference>
<dbReference type="EMBL" id="DSWI01000035">
    <property type="protein sequence ID" value="HFG21772.1"/>
    <property type="molecule type" value="Genomic_DNA"/>
</dbReference>
<dbReference type="GO" id="GO:0008168">
    <property type="term" value="F:methyltransferase activity"/>
    <property type="evidence" value="ECO:0007669"/>
    <property type="project" value="InterPro"/>
</dbReference>
<proteinExistence type="predicted"/>
<evidence type="ECO:0000256" key="1">
    <source>
        <dbReference type="SAM" id="MobiDB-lite"/>
    </source>
</evidence>
<dbReference type="GO" id="GO:0032259">
    <property type="term" value="P:methylation"/>
    <property type="evidence" value="ECO:0007669"/>
    <property type="project" value="InterPro"/>
</dbReference>
<dbReference type="InterPro" id="IPR029063">
    <property type="entry name" value="SAM-dependent_MTases_sf"/>
</dbReference>
<evidence type="ECO:0000259" key="2">
    <source>
        <dbReference type="Pfam" id="PF06634"/>
    </source>
</evidence>
<feature type="region of interest" description="Disordered" evidence="1">
    <location>
        <begin position="161"/>
        <end position="187"/>
    </location>
</feature>